<keyword evidence="13" id="KW-0675">Receptor</keyword>
<dbReference type="InterPro" id="IPR000531">
    <property type="entry name" value="Beta-barrel_TonB"/>
</dbReference>
<dbReference type="RefSeq" id="WP_252110709.1">
    <property type="nucleotide sequence ID" value="NZ_JAMSCK010000001.1"/>
</dbReference>
<dbReference type="Gene3D" id="2.60.40.1120">
    <property type="entry name" value="Carboxypeptidase-like, regulatory domain"/>
    <property type="match status" value="1"/>
</dbReference>
<dbReference type="InterPro" id="IPR039426">
    <property type="entry name" value="TonB-dep_rcpt-like"/>
</dbReference>
<dbReference type="Gene3D" id="2.170.130.10">
    <property type="entry name" value="TonB-dependent receptor, plug domain"/>
    <property type="match status" value="1"/>
</dbReference>
<dbReference type="Gene3D" id="2.40.170.20">
    <property type="entry name" value="TonB-dependent receptor, beta-barrel domain"/>
    <property type="match status" value="1"/>
</dbReference>
<evidence type="ECO:0000256" key="7">
    <source>
        <dbReference type="ARBA" id="ARBA00023237"/>
    </source>
</evidence>
<keyword evidence="7 8" id="KW-0998">Cell outer membrane</keyword>
<evidence type="ECO:0000313" key="13">
    <source>
        <dbReference type="EMBL" id="MCM8568312.1"/>
    </source>
</evidence>
<keyword evidence="5 9" id="KW-0798">TonB box</keyword>
<dbReference type="EMBL" id="JAMSCK010000001">
    <property type="protein sequence ID" value="MCM8568312.1"/>
    <property type="molecule type" value="Genomic_DNA"/>
</dbReference>
<keyword evidence="10" id="KW-0732">Signal</keyword>
<evidence type="ECO:0000256" key="8">
    <source>
        <dbReference type="PROSITE-ProRule" id="PRU01360"/>
    </source>
</evidence>
<dbReference type="Proteomes" id="UP001155077">
    <property type="component" value="Unassembled WGS sequence"/>
</dbReference>
<dbReference type="SUPFAM" id="SSF49464">
    <property type="entry name" value="Carboxypeptidase regulatory domain-like"/>
    <property type="match status" value="1"/>
</dbReference>
<accession>A0ABT0YXV9</accession>
<evidence type="ECO:0000256" key="10">
    <source>
        <dbReference type="SAM" id="SignalP"/>
    </source>
</evidence>
<evidence type="ECO:0000256" key="5">
    <source>
        <dbReference type="ARBA" id="ARBA00023077"/>
    </source>
</evidence>
<evidence type="ECO:0000256" key="4">
    <source>
        <dbReference type="ARBA" id="ARBA00022692"/>
    </source>
</evidence>
<dbReference type="NCBIfam" id="TIGR04057">
    <property type="entry name" value="SusC_RagA_signa"/>
    <property type="match status" value="1"/>
</dbReference>
<feature type="domain" description="TonB-dependent receptor-like beta-barrel" evidence="11">
    <location>
        <begin position="388"/>
        <end position="936"/>
    </location>
</feature>
<dbReference type="Pfam" id="PF13715">
    <property type="entry name" value="CarbopepD_reg_2"/>
    <property type="match status" value="1"/>
</dbReference>
<feature type="signal peptide" evidence="10">
    <location>
        <begin position="1"/>
        <end position="21"/>
    </location>
</feature>
<evidence type="ECO:0000256" key="2">
    <source>
        <dbReference type="ARBA" id="ARBA00022448"/>
    </source>
</evidence>
<dbReference type="InterPro" id="IPR023996">
    <property type="entry name" value="TonB-dep_OMP_SusC/RagA"/>
</dbReference>
<comment type="similarity">
    <text evidence="8 9">Belongs to the TonB-dependent receptor family.</text>
</comment>
<reference evidence="13" key="1">
    <citation type="submission" date="2022-06" db="EMBL/GenBank/DDBJ databases">
        <title>Gramella sediminis sp. nov., isolated from deep-sea sediment of the Indian Ocean.</title>
        <authorList>
            <person name="Yang L."/>
        </authorList>
    </citation>
    <scope>NUCLEOTIDE SEQUENCE</scope>
    <source>
        <strain evidence="13">HMD3159</strain>
    </source>
</reference>
<dbReference type="PROSITE" id="PS52016">
    <property type="entry name" value="TONB_DEPENDENT_REC_3"/>
    <property type="match status" value="1"/>
</dbReference>
<sequence length="973" mass="107850">MRTLFKSSLLLLFMLPMSFFAQNTVSGTVTESATGLPVPGVNVIIKGTSNGTTTDFDGNYTISDVSDEDILVYSFLGFATQEVPYEGQSTIDIALDEDQATLDEVVLIGYGATSEQDATGAVEKISAEEFNKGAVISPEQLIAGKSAGVQITPPGGAPGEGATIRIRGGSSLSANNSPLVVVDGVPLDQRGVSGTRNALNTINPNEIEDFVVLKDAAATSIYGSRASNGVILITTKKGKKDSPFQFTYDVKASIGNITDKVDVLNAEQFRNLVTSRSNTDPSLLGDADTDWQDVIYKTSVGAIHNLTATQGFENFRYRINFSNTEQTGVLKTDYYGRNSLNIALNQDLFDNSLKLTLTSKGILEDNSFADQGAIGGAIAFDPTQPVYDPTSPFDGYFEFRDGNTTNDEMRLATRNPLATLEQYYNRGRVKRNITNLKAVYELPFIEGLEFNVNAGFDYAENEGRNSRPITSAIVAAEREQFEEYFNINRNLLLDTYFNYKTNITPINTDLDFTAGHSYQEFFQYFTGRFTNPNEIEEREPSINRNALESYFARASFDIDDKYLISASYRFDGSSRFSEDNRWSGFPAASIGWKLHNEEFLVNSGVISKLKIRGGYGETGNQEIGPNYGYLGIYTPSVTGASYQFGNQFYPTLRPEEFDEDIKWEALKNYNAGIDFGFFNNRISGSVDAYYRQTSDLLAQVPVPAGANLTDQLVTNVGETVSRGIEVGLGGDLARSEDFNWSLNYNITFQENEITALSLGDDPEFFIPQGGIGGAVGNTIQLWKTGYDPYTFFVFRQVYDQDGNPIEGAYVDVNGDNAITEADRQPYKKASPDYFMGLTNTLNYKNLDLSFTFRGSFGNYVYNNTQSNAFIEAVTVTPDDYYANVNTNVLESNFVDSQYFSDYYIQPADFVKLDNLSIGYNFPFEEVDFRASFTATNVLTITNYEGLDPEIFNGIDNNFYPRSRNFVLGLNLTF</sequence>
<gene>
    <name evidence="13" type="ORF">NE848_02915</name>
</gene>
<comment type="subcellular location">
    <subcellularLocation>
        <location evidence="1 8">Cell outer membrane</location>
        <topology evidence="1 8">Multi-pass membrane protein</topology>
    </subcellularLocation>
</comment>
<dbReference type="SUPFAM" id="SSF56935">
    <property type="entry name" value="Porins"/>
    <property type="match status" value="1"/>
</dbReference>
<proteinExistence type="inferred from homology"/>
<evidence type="ECO:0000259" key="11">
    <source>
        <dbReference type="Pfam" id="PF00593"/>
    </source>
</evidence>
<evidence type="ECO:0000256" key="3">
    <source>
        <dbReference type="ARBA" id="ARBA00022452"/>
    </source>
</evidence>
<dbReference type="InterPro" id="IPR008969">
    <property type="entry name" value="CarboxyPept-like_regulatory"/>
</dbReference>
<evidence type="ECO:0000256" key="6">
    <source>
        <dbReference type="ARBA" id="ARBA00023136"/>
    </source>
</evidence>
<evidence type="ECO:0000313" key="14">
    <source>
        <dbReference type="Proteomes" id="UP001155077"/>
    </source>
</evidence>
<dbReference type="Pfam" id="PF00593">
    <property type="entry name" value="TonB_dep_Rec_b-barrel"/>
    <property type="match status" value="1"/>
</dbReference>
<dbReference type="InterPro" id="IPR036942">
    <property type="entry name" value="Beta-barrel_TonB_sf"/>
</dbReference>
<organism evidence="13 14">
    <name type="scientific">Gramella jeungdoensis</name>
    <dbReference type="NCBI Taxonomy" id="708091"/>
    <lineage>
        <taxon>Bacteria</taxon>
        <taxon>Pseudomonadati</taxon>
        <taxon>Bacteroidota</taxon>
        <taxon>Flavobacteriia</taxon>
        <taxon>Flavobacteriales</taxon>
        <taxon>Flavobacteriaceae</taxon>
        <taxon>Christiangramia</taxon>
    </lineage>
</organism>
<keyword evidence="3 8" id="KW-1134">Transmembrane beta strand</keyword>
<keyword evidence="14" id="KW-1185">Reference proteome</keyword>
<protein>
    <submittedName>
        <fullName evidence="13">TonB-dependent receptor</fullName>
    </submittedName>
</protein>
<keyword evidence="2 8" id="KW-0813">Transport</keyword>
<dbReference type="NCBIfam" id="TIGR04056">
    <property type="entry name" value="OMP_RagA_SusC"/>
    <property type="match status" value="1"/>
</dbReference>
<dbReference type="InterPro" id="IPR023997">
    <property type="entry name" value="TonB-dep_OMP_SusC/RagA_CS"/>
</dbReference>
<evidence type="ECO:0000256" key="1">
    <source>
        <dbReference type="ARBA" id="ARBA00004571"/>
    </source>
</evidence>
<keyword evidence="6 8" id="KW-0472">Membrane</keyword>
<name>A0ABT0YXV9_9FLAO</name>
<evidence type="ECO:0000256" key="9">
    <source>
        <dbReference type="RuleBase" id="RU003357"/>
    </source>
</evidence>
<dbReference type="Pfam" id="PF07715">
    <property type="entry name" value="Plug"/>
    <property type="match status" value="1"/>
</dbReference>
<keyword evidence="4 8" id="KW-0812">Transmembrane</keyword>
<comment type="caution">
    <text evidence="13">The sequence shown here is derived from an EMBL/GenBank/DDBJ whole genome shotgun (WGS) entry which is preliminary data.</text>
</comment>
<feature type="chain" id="PRO_5046821062" evidence="10">
    <location>
        <begin position="22"/>
        <end position="973"/>
    </location>
</feature>
<evidence type="ECO:0000259" key="12">
    <source>
        <dbReference type="Pfam" id="PF07715"/>
    </source>
</evidence>
<dbReference type="InterPro" id="IPR012910">
    <property type="entry name" value="Plug_dom"/>
</dbReference>
<dbReference type="InterPro" id="IPR037066">
    <property type="entry name" value="Plug_dom_sf"/>
</dbReference>
<feature type="domain" description="TonB-dependent receptor plug" evidence="12">
    <location>
        <begin position="115"/>
        <end position="230"/>
    </location>
</feature>